<dbReference type="GO" id="GO:0032259">
    <property type="term" value="P:methylation"/>
    <property type="evidence" value="ECO:0007669"/>
    <property type="project" value="UniProtKB-KW"/>
</dbReference>
<dbReference type="RefSeq" id="WP_012057327.1">
    <property type="nucleotide sequence ID" value="NZ_CP007389.1"/>
</dbReference>
<keyword evidence="2" id="KW-0808">Transferase</keyword>
<dbReference type="CDD" id="cd02440">
    <property type="entry name" value="AdoMet_MTases"/>
    <property type="match status" value="1"/>
</dbReference>
<dbReference type="EMBL" id="CP007389">
    <property type="protein sequence ID" value="APT74068.1"/>
    <property type="molecule type" value="Genomic_DNA"/>
</dbReference>
<reference evidence="2 3" key="1">
    <citation type="submission" date="2014-02" db="EMBL/GenBank/DDBJ databases">
        <title>Diversity of Thermotogales isolates from hydrothermal vents.</title>
        <authorList>
            <person name="Haverkamp T.H.A."/>
            <person name="Lossouarn J."/>
            <person name="Geslin C."/>
            <person name="Nesbo C.L."/>
        </authorList>
    </citation>
    <scope>NUCLEOTIDE SEQUENCE [LARGE SCALE GENOMIC DNA]</scope>
    <source>
        <strain evidence="2 3">431</strain>
    </source>
</reference>
<dbReference type="Proteomes" id="UP000185490">
    <property type="component" value="Chromosome"/>
</dbReference>
<dbReference type="InterPro" id="IPR013216">
    <property type="entry name" value="Methyltransf_11"/>
</dbReference>
<dbReference type="Pfam" id="PF08241">
    <property type="entry name" value="Methyltransf_11"/>
    <property type="match status" value="1"/>
</dbReference>
<evidence type="ECO:0000313" key="2">
    <source>
        <dbReference type="EMBL" id="APT74068.1"/>
    </source>
</evidence>
<dbReference type="PANTHER" id="PTHR43861">
    <property type="entry name" value="TRANS-ACONITATE 2-METHYLTRANSFERASE-RELATED"/>
    <property type="match status" value="1"/>
</dbReference>
<gene>
    <name evidence="2" type="ORF">BW47_05955</name>
</gene>
<evidence type="ECO:0000259" key="1">
    <source>
        <dbReference type="Pfam" id="PF08241"/>
    </source>
</evidence>
<feature type="domain" description="Methyltransferase type 11" evidence="1">
    <location>
        <begin position="57"/>
        <end position="153"/>
    </location>
</feature>
<dbReference type="Gene3D" id="3.40.50.150">
    <property type="entry name" value="Vaccinia Virus protein VP39"/>
    <property type="match status" value="1"/>
</dbReference>
<organism evidence="2 3">
    <name type="scientific">Thermosipho melanesiensis</name>
    <dbReference type="NCBI Taxonomy" id="46541"/>
    <lineage>
        <taxon>Bacteria</taxon>
        <taxon>Thermotogati</taxon>
        <taxon>Thermotogota</taxon>
        <taxon>Thermotogae</taxon>
        <taxon>Thermotogales</taxon>
        <taxon>Fervidobacteriaceae</taxon>
        <taxon>Thermosipho</taxon>
    </lineage>
</organism>
<sequence length="246" mass="28832">MLNKKYNFEMVWNKVWNTSNTYSDERVRDYISKIKGLQIVEYIKREFKENRFEKIAEIGCGDCRVLKFVGEQLNCRELIGIDISKSAIEKAKGLYKNKIVLKLGTATDIPIQDNYCDIVLSLGVIEHYKLKEDMERAVKEMYRVLKPGGVAVIMVPNKISFGVVDRILQQSFRNWMYGFQKELTPEQMRDIVKNCGFSVIKYKVFDFILVPGVKKPLRFYAIKILDSFFKKIIKDCGFYLYTFSKK</sequence>
<dbReference type="InterPro" id="IPR029063">
    <property type="entry name" value="SAM-dependent_MTases_sf"/>
</dbReference>
<accession>A0ABM6GEW9</accession>
<protein>
    <submittedName>
        <fullName evidence="2">Methyltransferase type 11</fullName>
    </submittedName>
</protein>
<proteinExistence type="predicted"/>
<evidence type="ECO:0000313" key="3">
    <source>
        <dbReference type="Proteomes" id="UP000185490"/>
    </source>
</evidence>
<dbReference type="GO" id="GO:0008168">
    <property type="term" value="F:methyltransferase activity"/>
    <property type="evidence" value="ECO:0007669"/>
    <property type="project" value="UniProtKB-KW"/>
</dbReference>
<keyword evidence="3" id="KW-1185">Reference proteome</keyword>
<dbReference type="PANTHER" id="PTHR43861:SF1">
    <property type="entry name" value="TRANS-ACONITATE 2-METHYLTRANSFERASE"/>
    <property type="match status" value="1"/>
</dbReference>
<name>A0ABM6GEW9_9BACT</name>
<keyword evidence="2" id="KW-0489">Methyltransferase</keyword>
<dbReference type="SUPFAM" id="SSF53335">
    <property type="entry name" value="S-adenosyl-L-methionine-dependent methyltransferases"/>
    <property type="match status" value="1"/>
</dbReference>